<evidence type="ECO:0000256" key="5">
    <source>
        <dbReference type="ARBA" id="ARBA00023136"/>
    </source>
</evidence>
<keyword evidence="6" id="KW-0458">Lysosome</keyword>
<dbReference type="InterPro" id="IPR028085">
    <property type="entry name" value="FNIP_mid_dom"/>
</dbReference>
<dbReference type="EMBL" id="CALNXJ010000074">
    <property type="protein sequence ID" value="CAH3160219.1"/>
    <property type="molecule type" value="Genomic_DNA"/>
</dbReference>
<feature type="region of interest" description="Disordered" evidence="7">
    <location>
        <begin position="7"/>
        <end position="29"/>
    </location>
</feature>
<feature type="compositionally biased region" description="Polar residues" evidence="7">
    <location>
        <begin position="97"/>
        <end position="107"/>
    </location>
</feature>
<evidence type="ECO:0000256" key="1">
    <source>
        <dbReference type="ARBA" id="ARBA00004496"/>
    </source>
</evidence>
<dbReference type="Proteomes" id="UP001159428">
    <property type="component" value="Unassembled WGS sequence"/>
</dbReference>
<dbReference type="PANTHER" id="PTHR21634:SF9">
    <property type="entry name" value="RE13835P"/>
    <property type="match status" value="1"/>
</dbReference>
<comment type="subcellular location">
    <subcellularLocation>
        <location evidence="1">Cytoplasm</location>
    </subcellularLocation>
    <subcellularLocation>
        <location evidence="2">Lysosome membrane</location>
    </subcellularLocation>
</comment>
<dbReference type="InterPro" id="IPR026156">
    <property type="entry name" value="FNIP_fam"/>
</dbReference>
<evidence type="ECO:0000256" key="4">
    <source>
        <dbReference type="ARBA" id="ARBA00022490"/>
    </source>
</evidence>
<name>A0AAU9XVV9_9CNID</name>
<evidence type="ECO:0000256" key="6">
    <source>
        <dbReference type="ARBA" id="ARBA00023228"/>
    </source>
</evidence>
<feature type="region of interest" description="Disordered" evidence="7">
    <location>
        <begin position="171"/>
        <end position="195"/>
    </location>
</feature>
<keyword evidence="10" id="KW-1185">Reference proteome</keyword>
<dbReference type="Pfam" id="PF14638">
    <property type="entry name" value="FNIP_C"/>
    <property type="match status" value="1"/>
</dbReference>
<dbReference type="PRINTS" id="PR02073">
    <property type="entry name" value="FOLLICULNIP1"/>
</dbReference>
<dbReference type="GO" id="GO:0005765">
    <property type="term" value="C:lysosomal membrane"/>
    <property type="evidence" value="ECO:0007669"/>
    <property type="project" value="UniProtKB-SubCell"/>
</dbReference>
<evidence type="ECO:0000256" key="2">
    <source>
        <dbReference type="ARBA" id="ARBA00004656"/>
    </source>
</evidence>
<evidence type="ECO:0000256" key="3">
    <source>
        <dbReference type="ARBA" id="ARBA00007541"/>
    </source>
</evidence>
<organism evidence="9 10">
    <name type="scientific">Pocillopora meandrina</name>
    <dbReference type="NCBI Taxonomy" id="46732"/>
    <lineage>
        <taxon>Eukaryota</taxon>
        <taxon>Metazoa</taxon>
        <taxon>Cnidaria</taxon>
        <taxon>Anthozoa</taxon>
        <taxon>Hexacorallia</taxon>
        <taxon>Scleractinia</taxon>
        <taxon>Astrocoeniina</taxon>
        <taxon>Pocilloporidae</taxon>
        <taxon>Pocillopora</taxon>
    </lineage>
</organism>
<evidence type="ECO:0000313" key="9">
    <source>
        <dbReference type="EMBL" id="CAH3160219.1"/>
    </source>
</evidence>
<keyword evidence="5" id="KW-0472">Membrane</keyword>
<protein>
    <recommendedName>
        <fullName evidence="8">UDENN FNIP1/2-type domain-containing protein</fullName>
    </recommendedName>
</protein>
<feature type="compositionally biased region" description="Basic and acidic residues" evidence="7">
    <location>
        <begin position="80"/>
        <end position="96"/>
    </location>
</feature>
<feature type="domain" description="UDENN FNIP1/2-type" evidence="8">
    <location>
        <begin position="38"/>
        <end position="1042"/>
    </location>
</feature>
<sequence>MLSKIFSFGARKPGKKHNDGDLETPDEILATRRPFPQLEHDEIRILVFKECDRKGKTLLFDSKAVPKSNNQQDAGQNRISDSDKKLSGGPRLEQKGGRSQSKLQYARQSHDSKMLGEMIFGSVAMTYKGQTVKVHEIRTPHQLLLTNVFAVQPRIVLPSCGDSSDYYSTSSSHVDSGIGDSSNRLDPDCESLSSQNSFSKLEDSVLGNSSKPMAVPGSSPVVVIDADEDSGFTASVDISFFVFKGNTSSWFTSASSPCGSYHRRLRRSHATSIDNSFGRKSDELSEDISPPVGRRPKLGIGILFTLGDNEDRSRALQGVFFAHFPLFELHVMKLRVSIENACFGKPRLFTSQVIEAVNTFRDTIHNMLATPRLKEPVWLNIMTHSSHRLQLCEKFMVELVDCLKVGNSRGTNFFMAAVLTAVLQNHLAWVSTVMPAGTAPSRAFLDKHSSKTLDLLAQSHPYNPLWAQLGDLYGAVGFPLRVTRTVVVGKDSKIVSKVLNILSYFIRCTEVFEHVQKRDDESKDDVKENISCFGQESIQTVCSQCGSKSLSDVENSGKTLITEPSACMQCKQNCEGKCVLHEKLTGKENREIIREQLISQLQGTNGLTHCLHCNARITDGSSVEKLPGIEILQSVCTCNKISNGGVHKELKHFMKDSNLIALANSHCGSFQCYCCKNASEKGSIVPKGRKFKCYCGLEIDSDKNQAKQNCVHCCAQCLEKLQSSQSAKGNYPTEINNSLATKILQAVQRQDSVGSGNENVGRRISEADSCISEDRDSISLRNNVLDKCTDVEESIASYGRSGSADSGIHQSPLHSPSIRRPDSFPTVVSCHVEDEQLPEEIPLPRNMESICEIKILNVPNILLHSKSDDWKIFNNFGRSMFAGIVDSYLPDLVLQGVQENDFRGRLSADLKLALQHSVVDDPVSEAVCIIANTDKWTCEVVSMKKNRKQPTCDPIHHEQQVEVSNLVLSMLSSVSGLWDIKMSAEFCLMHLEDKLKEIYLKSKVITERLRDRRKVLTRDDLTNMLSVDDNDVPLLLAVAGTHAPQSITLVG</sequence>
<comment type="caution">
    <text evidence="9">The sequence shown here is derived from an EMBL/GenBank/DDBJ whole genome shotgun (WGS) entry which is preliminary data.</text>
</comment>
<reference evidence="9 10" key="1">
    <citation type="submission" date="2022-05" db="EMBL/GenBank/DDBJ databases">
        <authorList>
            <consortium name="Genoscope - CEA"/>
            <person name="William W."/>
        </authorList>
    </citation>
    <scope>NUCLEOTIDE SEQUENCE [LARGE SCALE GENOMIC DNA]</scope>
</reference>
<accession>A0AAU9XVV9</accession>
<dbReference type="InterPro" id="IPR037545">
    <property type="entry name" value="DENN_FNIP1/2"/>
</dbReference>
<evidence type="ECO:0000313" key="10">
    <source>
        <dbReference type="Proteomes" id="UP001159428"/>
    </source>
</evidence>
<feature type="region of interest" description="Disordered" evidence="7">
    <location>
        <begin position="62"/>
        <end position="109"/>
    </location>
</feature>
<dbReference type="InterPro" id="IPR028084">
    <property type="entry name" value="FNIP_N_dom"/>
</dbReference>
<comment type="similarity">
    <text evidence="3">Belongs to the FNIP family.</text>
</comment>
<evidence type="ECO:0000256" key="7">
    <source>
        <dbReference type="SAM" id="MobiDB-lite"/>
    </source>
</evidence>
<dbReference type="InterPro" id="IPR028086">
    <property type="entry name" value="FNIP_C_dom"/>
</dbReference>
<feature type="region of interest" description="Disordered" evidence="7">
    <location>
        <begin position="799"/>
        <end position="818"/>
    </location>
</feature>
<evidence type="ECO:0000259" key="8">
    <source>
        <dbReference type="PROSITE" id="PS51836"/>
    </source>
</evidence>
<gene>
    <name evidence="9" type="ORF">PMEA_00032311</name>
</gene>
<dbReference type="AlphaFoldDB" id="A0AAU9XVV9"/>
<dbReference type="PROSITE" id="PS51836">
    <property type="entry name" value="DENN_FNIP12"/>
    <property type="match status" value="1"/>
</dbReference>
<dbReference type="Pfam" id="PF14637">
    <property type="entry name" value="FNIP_M"/>
    <property type="match status" value="1"/>
</dbReference>
<keyword evidence="4" id="KW-0963">Cytoplasm</keyword>
<dbReference type="PANTHER" id="PTHR21634">
    <property type="entry name" value="RE13835P"/>
    <property type="match status" value="1"/>
</dbReference>
<dbReference type="GO" id="GO:0051087">
    <property type="term" value="F:protein-folding chaperone binding"/>
    <property type="evidence" value="ECO:0007669"/>
    <property type="project" value="TreeGrafter"/>
</dbReference>
<proteinExistence type="inferred from homology"/>
<feature type="compositionally biased region" description="Polar residues" evidence="7">
    <location>
        <begin position="67"/>
        <end position="79"/>
    </location>
</feature>
<dbReference type="GO" id="GO:0042030">
    <property type="term" value="F:ATPase inhibitor activity"/>
    <property type="evidence" value="ECO:0007669"/>
    <property type="project" value="TreeGrafter"/>
</dbReference>
<dbReference type="Pfam" id="PF14636">
    <property type="entry name" value="FNIP_N"/>
    <property type="match status" value="1"/>
</dbReference>